<dbReference type="KEGG" id="tje:TJEJU_1998"/>
<organism evidence="2 3">
    <name type="scientific">Tenacibaculum jejuense</name>
    <dbReference type="NCBI Taxonomy" id="584609"/>
    <lineage>
        <taxon>Bacteria</taxon>
        <taxon>Pseudomonadati</taxon>
        <taxon>Bacteroidota</taxon>
        <taxon>Flavobacteriia</taxon>
        <taxon>Flavobacteriales</taxon>
        <taxon>Flavobacteriaceae</taxon>
        <taxon>Tenacibaculum</taxon>
    </lineage>
</organism>
<dbReference type="AlphaFoldDB" id="A0A238U939"/>
<dbReference type="EMBL" id="LT899436">
    <property type="protein sequence ID" value="SNR15701.1"/>
    <property type="molecule type" value="Genomic_DNA"/>
</dbReference>
<dbReference type="SUPFAM" id="SSF159888">
    <property type="entry name" value="YdhG-like"/>
    <property type="match status" value="1"/>
</dbReference>
<dbReference type="Gene3D" id="3.90.1150.200">
    <property type="match status" value="1"/>
</dbReference>
<dbReference type="Pfam" id="PF08818">
    <property type="entry name" value="DUF1801"/>
    <property type="match status" value="1"/>
</dbReference>
<evidence type="ECO:0000313" key="3">
    <source>
        <dbReference type="Proteomes" id="UP000215214"/>
    </source>
</evidence>
<protein>
    <recommendedName>
        <fullName evidence="1">YdhG-like domain-containing protein</fullName>
    </recommendedName>
</protein>
<sequence length="196" mass="23256">MNERVTAYILTSEKWTQELNLLRSFLLELNLEETIKWRAPAYLYKGKNIIGIARFKNYFGLWFHQGVFIDDIHKVLMNAQEGKTKAMRQWRFTSVEELDKVKIVDYALQAMKNVDQGNELKVKRNTKPLEIPELLVNELNKSEDLMTNFKRFSLSKQREFTEYISSAKRESTQLSRLQKIIPMIMKNIGLNDKYRK</sequence>
<gene>
    <name evidence="2" type="ORF">TJEJU_1998</name>
</gene>
<dbReference type="Pfam" id="PF13376">
    <property type="entry name" value="OmdA"/>
    <property type="match status" value="1"/>
</dbReference>
<name>A0A238U939_9FLAO</name>
<proteinExistence type="predicted"/>
<accession>A0A238U939</accession>
<dbReference type="InterPro" id="IPR014922">
    <property type="entry name" value="YdhG-like"/>
</dbReference>
<dbReference type="OrthoDB" id="214150at2"/>
<dbReference type="Proteomes" id="UP000215214">
    <property type="component" value="Chromosome TJEJU"/>
</dbReference>
<evidence type="ECO:0000313" key="2">
    <source>
        <dbReference type="EMBL" id="SNR15701.1"/>
    </source>
</evidence>
<evidence type="ECO:0000259" key="1">
    <source>
        <dbReference type="Pfam" id="PF08818"/>
    </source>
</evidence>
<dbReference type="RefSeq" id="WP_095071673.1">
    <property type="nucleotide sequence ID" value="NZ_LT899436.1"/>
</dbReference>
<reference evidence="2 3" key="1">
    <citation type="submission" date="2017-07" db="EMBL/GenBank/DDBJ databases">
        <authorList>
            <person name="Sun Z.S."/>
            <person name="Albrecht U."/>
            <person name="Echele G."/>
            <person name="Lee C.C."/>
        </authorList>
    </citation>
    <scope>NUCLEOTIDE SEQUENCE [LARGE SCALE GENOMIC DNA]</scope>
    <source>
        <strain evidence="3">type strain: KCTC 22618</strain>
    </source>
</reference>
<feature type="domain" description="YdhG-like" evidence="1">
    <location>
        <begin position="15"/>
        <end position="111"/>
    </location>
</feature>
<keyword evidence="3" id="KW-1185">Reference proteome</keyword>